<dbReference type="InterPro" id="IPR000782">
    <property type="entry name" value="FAS1_domain"/>
</dbReference>
<evidence type="ECO:0000313" key="2">
    <source>
        <dbReference type="EMBL" id="PQV47374.1"/>
    </source>
</evidence>
<gene>
    <name evidence="2" type="ORF">CLV33_107159</name>
</gene>
<dbReference type="InterPro" id="IPR036378">
    <property type="entry name" value="FAS1_dom_sf"/>
</dbReference>
<dbReference type="PANTHER" id="PTHR10900">
    <property type="entry name" value="PERIOSTIN-RELATED"/>
    <property type="match status" value="1"/>
</dbReference>
<dbReference type="SUPFAM" id="SSF82153">
    <property type="entry name" value="FAS1 domain"/>
    <property type="match status" value="3"/>
</dbReference>
<dbReference type="AlphaFoldDB" id="A0A362WYJ6"/>
<dbReference type="GO" id="GO:0005615">
    <property type="term" value="C:extracellular space"/>
    <property type="evidence" value="ECO:0007669"/>
    <property type="project" value="TreeGrafter"/>
</dbReference>
<dbReference type="SMART" id="SM00554">
    <property type="entry name" value="FAS1"/>
    <property type="match status" value="3"/>
</dbReference>
<feature type="domain" description="FAS1" evidence="1">
    <location>
        <begin position="356"/>
        <end position="494"/>
    </location>
</feature>
<protein>
    <submittedName>
        <fullName evidence="2">Transforming growth factor-beta-induced protein</fullName>
    </submittedName>
</protein>
<feature type="domain" description="FAS1" evidence="1">
    <location>
        <begin position="214"/>
        <end position="347"/>
    </location>
</feature>
<sequence length="499" mass="51477">MMFCLIFTNIYETKFAFMFNLFILLLNKIILINKNTMKTLTATKKLVVLFLATMFVLSCSDDDNDPIPFVPTDSIVEIAQDTPQLTSLVDALTKYPDLVSTLSGDGTFTVFAPTNDAFDALLTAIGQDDIDDIPESVLRNVLEFHVHASAAITSGQVSPGTLPMVNGESATITSDSNGLYVEGAQIVAVDALATNGVVHLIDGVMVPPSIAPIVGTIVAPAYFNKDFTTLIAAVENANADILSVLLGNGPSGNGLTLFAPTNAAFEAAGVTDVNGADAVLTYHVIDATVRAADLPTTAGSATPVTTIGGDVYLTNAGSGVALNGTTNVVLTDIEGSNGVVHVIDRVLLPPTQTINEIVAEFAGGNPGEFTLLATALQRAGLGDTFGTAGPFTVFAPTDAAFLAAGLDADAINSTDPTAVAGILTHHVVKASAYVFSSDLVDGDVEMLNNQNVGINVSALTVQDAAGSNPPAGLVPSLLNVHATNGVVHVIDKVLLPAAQ</sequence>
<dbReference type="PROSITE" id="PS50213">
    <property type="entry name" value="FAS1"/>
    <property type="match status" value="3"/>
</dbReference>
<dbReference type="InterPro" id="IPR050904">
    <property type="entry name" value="Adhesion/Biosynth-related"/>
</dbReference>
<proteinExistence type="predicted"/>
<dbReference type="Gene3D" id="2.30.180.10">
    <property type="entry name" value="FAS1 domain"/>
    <property type="match status" value="3"/>
</dbReference>
<dbReference type="Proteomes" id="UP000251545">
    <property type="component" value="Unassembled WGS sequence"/>
</dbReference>
<dbReference type="FunFam" id="2.30.180.10:FF:000032">
    <property type="entry name" value="Fasciclin domain-containing protein, putative"/>
    <property type="match status" value="2"/>
</dbReference>
<organism evidence="2 3">
    <name type="scientific">Jejuia pallidilutea</name>
    <dbReference type="NCBI Taxonomy" id="504487"/>
    <lineage>
        <taxon>Bacteria</taxon>
        <taxon>Pseudomonadati</taxon>
        <taxon>Bacteroidota</taxon>
        <taxon>Flavobacteriia</taxon>
        <taxon>Flavobacteriales</taxon>
        <taxon>Flavobacteriaceae</taxon>
        <taxon>Jejuia</taxon>
    </lineage>
</organism>
<evidence type="ECO:0000313" key="3">
    <source>
        <dbReference type="Proteomes" id="UP000251545"/>
    </source>
</evidence>
<evidence type="ECO:0000259" key="1">
    <source>
        <dbReference type="PROSITE" id="PS50213"/>
    </source>
</evidence>
<dbReference type="PANTHER" id="PTHR10900:SF77">
    <property type="entry name" value="FI19380P1"/>
    <property type="match status" value="1"/>
</dbReference>
<reference evidence="2 3" key="1">
    <citation type="submission" date="2018-02" db="EMBL/GenBank/DDBJ databases">
        <title>Genomic Encyclopedia of Archaeal and Bacterial Type Strains, Phase II (KMG-II): from individual species to whole genera.</title>
        <authorList>
            <person name="Goeker M."/>
        </authorList>
    </citation>
    <scope>NUCLEOTIDE SEQUENCE [LARGE SCALE GENOMIC DNA]</scope>
    <source>
        <strain evidence="2 3">DSM 21165</strain>
    </source>
</reference>
<dbReference type="Pfam" id="PF02469">
    <property type="entry name" value="Fasciclin"/>
    <property type="match status" value="3"/>
</dbReference>
<name>A0A362WYJ6_9FLAO</name>
<comment type="caution">
    <text evidence="2">The sequence shown here is derived from an EMBL/GenBank/DDBJ whole genome shotgun (WGS) entry which is preliminary data.</text>
</comment>
<dbReference type="EMBL" id="PVEO01000007">
    <property type="protein sequence ID" value="PQV47374.1"/>
    <property type="molecule type" value="Genomic_DNA"/>
</dbReference>
<feature type="domain" description="FAS1" evidence="1">
    <location>
        <begin position="72"/>
        <end position="205"/>
    </location>
</feature>
<accession>A0A362WYJ6</accession>